<sequence length="1246" mass="134653">MEKSKHDPQTIQEHHDDYVGSAGQHSTIMMSAELGAVETWRGGCCDGSRDEDERHSIRAWSRGRSLSTFRNRGQTAGVPASCTTRRQTRSLSALAYLLTIVVASLWIVPAGAVFIDFQNCLSDSVQHDEPIQLQFVPMFMDAVFNTTAPSHNLQVRVWGNVTGSGPTTKVLLPPPEDPYWGSNDSNRGGKIINIPDPTLASPKLTTLFSKVNVLTYEPWSDSVDFCGQLENGSCPLGPNWRADPERPDGLASFGFSNNFYSSYAFTSFSTTLMIKYGDPDATPVGCVSGTITPDIGSGLTRVTTFIPMIILIIVGVATAFAGIFSPWGSTDILRWTTNYGRDEDLLRLVTPGFGDCLQYIQFVALTGGLTLNYPGFYQPIVSKVAWSALMFNQSFVSQGNGTASLVDGIYVTHGSYGLDRLRQYVGMSEVHDVWAGMTVWLLVILGVVLIVIQVGFLFRWVYRHINNTQEEDLRAKNFPFSVGNVIRMVFNYFLLPIVALSMFQLVEAGNQSPNFVVGLAVTMLVVIFGFAIWLLYFIVSTRPRSYLFDDLPTVLLYGSLYNTYSDNTASFALIPVLLTIVRGIAIGVVQPSGIAQLVLLAICEIIFTLTLHAFRPFHSPTSMNAFHTFFSGVRLATVLLMVAFTPSLGVTDGPKGWIGYTILMMHAIVMILGFLLNAIQTIVEVAARMLGAGGDDAGATRGGLSKVFGMRQLSRRLPRRDGASRQSQLSNAAMLDAENDRKAYMMDGGRLRSQSAGSTGVLLNRQSTAMESSGVDPFGAIPPHQLPSGSYTPTTPGEASTFSFLPSAAAPSGHTRNRNSDGLGSPEQAEPWYYRPPRLRRPTVTGYSPAARSRASWASGDWPNKAGSQRDSGGADLADEGPSISGRNTPLPQQPLDGSPEPKRSKADYSTREVDFYYGVRGPALNANVPGRRIKTGPADPTGPAASAAGWFKSLFGGKTKEQGKGFEVVRSARMPPGMKRPGEESPPEGVPVATGGVRNGPIDSDDESVRPRAAGGDGSIPNVESAAEGDNLVSPLGSDDDDSHDDHDDDFEMSRISDVPPMLPGIELPEGGIELPSRFPSKATSRGSTRRQKPLGPDFVSRVPSNKPSVPRKSSRRQSQSVDLTVPGNHLMPQGQHQHQTSLDASNLPFDRSNSNARQSTISSNSNSTMITSENGPDGHSRTHSSALGKFSADIQGDRPTSMGFVNQHNIRTINQSENPDFLGTTAEVVDGRNSGASSLEGSRT</sequence>
<dbReference type="SMART" id="SM01320">
    <property type="entry name" value="TRP_N"/>
    <property type="match status" value="1"/>
</dbReference>
<reference evidence="10 11" key="1">
    <citation type="journal article" date="2018" name="IMA Fungus">
        <title>IMA Genome-F 9: Draft genome sequence of Annulohypoxylon stygium, Aspergillus mulundensis, Berkeleyomyces basicola (syn. Thielaviopsis basicola), Ceratocystis smalleyi, two Cercospora beticola strains, Coleophoma cylindrospora, Fusarium fracticaudum, Phialophora cf. hyalina, and Morchella septimelata.</title>
        <authorList>
            <person name="Wingfield B.D."/>
            <person name="Bills G.F."/>
            <person name="Dong Y."/>
            <person name="Huang W."/>
            <person name="Nel W.J."/>
            <person name="Swalarsk-Parry B.S."/>
            <person name="Vaghefi N."/>
            <person name="Wilken P.M."/>
            <person name="An Z."/>
            <person name="de Beer Z.W."/>
            <person name="De Vos L."/>
            <person name="Chen L."/>
            <person name="Duong T.A."/>
            <person name="Gao Y."/>
            <person name="Hammerbacher A."/>
            <person name="Kikkert J.R."/>
            <person name="Li Y."/>
            <person name="Li H."/>
            <person name="Li K."/>
            <person name="Li Q."/>
            <person name="Liu X."/>
            <person name="Ma X."/>
            <person name="Naidoo K."/>
            <person name="Pethybridge S.J."/>
            <person name="Sun J."/>
            <person name="Steenkamp E.T."/>
            <person name="van der Nest M.A."/>
            <person name="van Wyk S."/>
            <person name="Wingfield M.J."/>
            <person name="Xiong C."/>
            <person name="Yue Q."/>
            <person name="Zhang X."/>
        </authorList>
    </citation>
    <scope>NUCLEOTIDE SEQUENCE [LARGE SCALE GENOMIC DNA]</scope>
    <source>
        <strain evidence="10 11">BP 5553</strain>
    </source>
</reference>
<keyword evidence="11" id="KW-1185">Reference proteome</keyword>
<feature type="compositionally biased region" description="Polar residues" evidence="7">
    <location>
        <begin position="1136"/>
        <end position="1146"/>
    </location>
</feature>
<name>A0A370TMV6_9HELO</name>
<dbReference type="GeneID" id="43599071"/>
<feature type="transmembrane region" description="Helical" evidence="8">
    <location>
        <begin position="437"/>
        <end position="462"/>
    </location>
</feature>
<evidence type="ECO:0000256" key="1">
    <source>
        <dbReference type="ARBA" id="ARBA00004141"/>
    </source>
</evidence>
<evidence type="ECO:0000256" key="3">
    <source>
        <dbReference type="ARBA" id="ARBA00022692"/>
    </source>
</evidence>
<feature type="region of interest" description="Disordered" evidence="7">
    <location>
        <begin position="966"/>
        <end position="1246"/>
    </location>
</feature>
<feature type="domain" description="ML-like" evidence="9">
    <location>
        <begin position="110"/>
        <end position="298"/>
    </location>
</feature>
<dbReference type="Proteomes" id="UP000254866">
    <property type="component" value="Unassembled WGS sequence"/>
</dbReference>
<comment type="caution">
    <text evidence="10">The sequence shown here is derived from an EMBL/GenBank/DDBJ whole genome shotgun (WGS) entry which is preliminary data.</text>
</comment>
<evidence type="ECO:0000256" key="4">
    <source>
        <dbReference type="ARBA" id="ARBA00022729"/>
    </source>
</evidence>
<evidence type="ECO:0000259" key="9">
    <source>
        <dbReference type="SMART" id="SM01320"/>
    </source>
</evidence>
<dbReference type="PANTHER" id="PTHR31145">
    <property type="entry name" value="INTEGRAL MEMBRANE PROTEIN (AFU_ORTHOLOGUE AFUA_7G01610)"/>
    <property type="match status" value="1"/>
</dbReference>
<dbReference type="PANTHER" id="PTHR31145:SF6">
    <property type="entry name" value="INTEGRAL MEMBRANE PROTEIN (AFU_ORTHOLOGUE AFUA_7G01610)"/>
    <property type="match status" value="1"/>
</dbReference>
<dbReference type="EMBL" id="NPIC01000004">
    <property type="protein sequence ID" value="RDL36870.1"/>
    <property type="molecule type" value="Genomic_DNA"/>
</dbReference>
<keyword evidence="6 8" id="KW-0472">Membrane</keyword>
<feature type="transmembrane region" description="Helical" evidence="8">
    <location>
        <begin position="657"/>
        <end position="679"/>
    </location>
</feature>
<accession>A0A370TMV6</accession>
<comment type="similarity">
    <text evidence="2">Belongs to the transient receptor potential (TRP) ion channel family.</text>
</comment>
<evidence type="ECO:0000256" key="5">
    <source>
        <dbReference type="ARBA" id="ARBA00022989"/>
    </source>
</evidence>
<dbReference type="GO" id="GO:0055085">
    <property type="term" value="P:transmembrane transport"/>
    <property type="evidence" value="ECO:0007669"/>
    <property type="project" value="TreeGrafter"/>
</dbReference>
<dbReference type="RefSeq" id="XP_031869526.1">
    <property type="nucleotide sequence ID" value="XM_032014845.1"/>
</dbReference>
<dbReference type="GO" id="GO:0016020">
    <property type="term" value="C:membrane"/>
    <property type="evidence" value="ECO:0007669"/>
    <property type="project" value="UniProtKB-SubCell"/>
</dbReference>
<dbReference type="InterPro" id="IPR010308">
    <property type="entry name" value="TRP_C"/>
</dbReference>
<feature type="compositionally biased region" description="Polar residues" evidence="7">
    <location>
        <begin position="1205"/>
        <end position="1220"/>
    </location>
</feature>
<evidence type="ECO:0000313" key="10">
    <source>
        <dbReference type="EMBL" id="RDL36870.1"/>
    </source>
</evidence>
<feature type="compositionally biased region" description="Polar residues" evidence="7">
    <location>
        <begin position="787"/>
        <end position="804"/>
    </location>
</feature>
<proteinExistence type="inferred from homology"/>
<dbReference type="AlphaFoldDB" id="A0A370TMV6"/>
<comment type="subcellular location">
    <subcellularLocation>
        <location evidence="1">Membrane</location>
        <topology evidence="1">Multi-pass membrane protein</topology>
    </subcellularLocation>
</comment>
<organism evidence="10 11">
    <name type="scientific">Venustampulla echinocandica</name>
    <dbReference type="NCBI Taxonomy" id="2656787"/>
    <lineage>
        <taxon>Eukaryota</taxon>
        <taxon>Fungi</taxon>
        <taxon>Dikarya</taxon>
        <taxon>Ascomycota</taxon>
        <taxon>Pezizomycotina</taxon>
        <taxon>Leotiomycetes</taxon>
        <taxon>Helotiales</taxon>
        <taxon>Pleuroascaceae</taxon>
        <taxon>Venustampulla</taxon>
    </lineage>
</organism>
<feature type="compositionally biased region" description="Polar residues" evidence="7">
    <location>
        <begin position="1236"/>
        <end position="1246"/>
    </location>
</feature>
<feature type="region of interest" description="Disordered" evidence="7">
    <location>
        <begin position="769"/>
        <end position="910"/>
    </location>
</feature>
<feature type="compositionally biased region" description="Basic and acidic residues" evidence="7">
    <location>
        <begin position="900"/>
        <end position="910"/>
    </location>
</feature>
<dbReference type="Pfam" id="PF06011">
    <property type="entry name" value="TRP"/>
    <property type="match status" value="1"/>
</dbReference>
<feature type="transmembrane region" description="Helical" evidence="8">
    <location>
        <begin position="626"/>
        <end position="645"/>
    </location>
</feature>
<feature type="compositionally biased region" description="Low complexity" evidence="7">
    <location>
        <begin position="848"/>
        <end position="859"/>
    </location>
</feature>
<evidence type="ECO:0000313" key="11">
    <source>
        <dbReference type="Proteomes" id="UP000254866"/>
    </source>
</evidence>
<evidence type="ECO:0000256" key="6">
    <source>
        <dbReference type="ARBA" id="ARBA00023136"/>
    </source>
</evidence>
<feature type="transmembrane region" description="Helical" evidence="8">
    <location>
        <begin position="345"/>
        <end position="364"/>
    </location>
</feature>
<dbReference type="Pfam" id="PF14558">
    <property type="entry name" value="TRP_N"/>
    <property type="match status" value="1"/>
</dbReference>
<protein>
    <recommendedName>
        <fullName evidence="9">ML-like domain-containing protein</fullName>
    </recommendedName>
</protein>
<feature type="transmembrane region" description="Helical" evidence="8">
    <location>
        <begin position="515"/>
        <end position="539"/>
    </location>
</feature>
<feature type="transmembrane region" description="Helical" evidence="8">
    <location>
        <begin position="305"/>
        <end position="324"/>
    </location>
</feature>
<keyword evidence="4" id="KW-0732">Signal</keyword>
<evidence type="ECO:0000256" key="2">
    <source>
        <dbReference type="ARBA" id="ARBA00010642"/>
    </source>
</evidence>
<keyword evidence="3 8" id="KW-0812">Transmembrane</keyword>
<dbReference type="STRING" id="2656787.A0A370TMV6"/>
<dbReference type="InterPro" id="IPR032800">
    <property type="entry name" value="TRP_N"/>
</dbReference>
<evidence type="ECO:0000256" key="7">
    <source>
        <dbReference type="SAM" id="MobiDB-lite"/>
    </source>
</evidence>
<feature type="transmembrane region" description="Helical" evidence="8">
    <location>
        <begin position="594"/>
        <end position="614"/>
    </location>
</feature>
<evidence type="ECO:0000256" key="8">
    <source>
        <dbReference type="SAM" id="Phobius"/>
    </source>
</evidence>
<dbReference type="InterPro" id="IPR040241">
    <property type="entry name" value="TRP_Flc/Pkd2-like"/>
</dbReference>
<gene>
    <name evidence="10" type="ORF">BP5553_06222</name>
</gene>
<feature type="transmembrane region" description="Helical" evidence="8">
    <location>
        <begin position="482"/>
        <end position="503"/>
    </location>
</feature>
<feature type="compositionally biased region" description="Low complexity" evidence="7">
    <location>
        <begin position="1161"/>
        <end position="1174"/>
    </location>
</feature>
<dbReference type="OrthoDB" id="5312224at2759"/>
<keyword evidence="5 8" id="KW-1133">Transmembrane helix</keyword>
<feature type="compositionally biased region" description="Acidic residues" evidence="7">
    <location>
        <begin position="1039"/>
        <end position="1052"/>
    </location>
</feature>
<feature type="transmembrane region" description="Helical" evidence="8">
    <location>
        <begin position="93"/>
        <end position="115"/>
    </location>
</feature>